<reference evidence="2 3" key="1">
    <citation type="journal article" date="2019" name="Nat. Plants">
        <title>Stout camphor tree genome fills gaps in understanding of flowering plant genome evolution.</title>
        <authorList>
            <person name="Chaw S.M."/>
            <person name="Liu Y.C."/>
            <person name="Wu Y.W."/>
            <person name="Wang H.Y."/>
            <person name="Lin C.I."/>
            <person name="Wu C.S."/>
            <person name="Ke H.M."/>
            <person name="Chang L.Y."/>
            <person name="Hsu C.Y."/>
            <person name="Yang H.T."/>
            <person name="Sudianto E."/>
            <person name="Hsu M.H."/>
            <person name="Wu K.P."/>
            <person name="Wang L.N."/>
            <person name="Leebens-Mack J.H."/>
            <person name="Tsai I.J."/>
        </authorList>
    </citation>
    <scope>NUCLEOTIDE SEQUENCE [LARGE SCALE GENOMIC DNA]</scope>
    <source>
        <strain evidence="3">cv. Chaw 1501</strain>
        <tissue evidence="2">Young leaves</tissue>
    </source>
</reference>
<feature type="transmembrane region" description="Helical" evidence="1">
    <location>
        <begin position="20"/>
        <end position="44"/>
    </location>
</feature>
<evidence type="ECO:0000313" key="3">
    <source>
        <dbReference type="Proteomes" id="UP000283530"/>
    </source>
</evidence>
<evidence type="ECO:0000256" key="1">
    <source>
        <dbReference type="SAM" id="Phobius"/>
    </source>
</evidence>
<dbReference type="STRING" id="337451.A0A3S3NE74"/>
<proteinExistence type="predicted"/>
<organism evidence="2 3">
    <name type="scientific">Cinnamomum micranthum f. kanehirae</name>
    <dbReference type="NCBI Taxonomy" id="337451"/>
    <lineage>
        <taxon>Eukaryota</taxon>
        <taxon>Viridiplantae</taxon>
        <taxon>Streptophyta</taxon>
        <taxon>Embryophyta</taxon>
        <taxon>Tracheophyta</taxon>
        <taxon>Spermatophyta</taxon>
        <taxon>Magnoliopsida</taxon>
        <taxon>Magnoliidae</taxon>
        <taxon>Laurales</taxon>
        <taxon>Lauraceae</taxon>
        <taxon>Cinnamomum</taxon>
    </lineage>
</organism>
<keyword evidence="3" id="KW-1185">Reference proteome</keyword>
<evidence type="ECO:0000313" key="2">
    <source>
        <dbReference type="EMBL" id="RWR93336.1"/>
    </source>
</evidence>
<keyword evidence="1" id="KW-1133">Transmembrane helix</keyword>
<comment type="caution">
    <text evidence="2">The sequence shown here is derived from an EMBL/GenBank/DDBJ whole genome shotgun (WGS) entry which is preliminary data.</text>
</comment>
<name>A0A3S3NE74_9MAGN</name>
<dbReference type="EMBL" id="QPKB01000010">
    <property type="protein sequence ID" value="RWR93336.1"/>
    <property type="molecule type" value="Genomic_DNA"/>
</dbReference>
<protein>
    <submittedName>
        <fullName evidence="2">Putative RING/U-box superfamily protein</fullName>
    </submittedName>
</protein>
<sequence length="101" mass="11873">MGFPQTPSSHPYPPSLQLKLYQSVIFSVPILFTIILFLLFYLFYLKRRRNSNIPSPPQPHPRTLNEATVLTLPIELGLKREHREKLPTIIFEEELKERDSQ</sequence>
<keyword evidence="1" id="KW-0472">Membrane</keyword>
<keyword evidence="1" id="KW-0812">Transmembrane</keyword>
<dbReference type="OrthoDB" id="8062037at2759"/>
<gene>
    <name evidence="2" type="ORF">CKAN_02258300</name>
</gene>
<dbReference type="AlphaFoldDB" id="A0A3S3NE74"/>
<accession>A0A3S3NE74</accession>
<dbReference type="Proteomes" id="UP000283530">
    <property type="component" value="Unassembled WGS sequence"/>
</dbReference>